<comment type="caution">
    <text evidence="2">The sequence shown here is derived from an EMBL/GenBank/DDBJ whole genome shotgun (WGS) entry which is preliminary data.</text>
</comment>
<keyword evidence="3" id="KW-1185">Reference proteome</keyword>
<dbReference type="Proteomes" id="UP001412067">
    <property type="component" value="Unassembled WGS sequence"/>
</dbReference>
<name>A0ABR2MY58_9ASPA</name>
<evidence type="ECO:0000313" key="3">
    <source>
        <dbReference type="Proteomes" id="UP001412067"/>
    </source>
</evidence>
<evidence type="ECO:0000313" key="2">
    <source>
        <dbReference type="EMBL" id="KAK8968634.1"/>
    </source>
</evidence>
<feature type="compositionally biased region" description="Polar residues" evidence="1">
    <location>
        <begin position="94"/>
        <end position="109"/>
    </location>
</feature>
<protein>
    <submittedName>
        <fullName evidence="2">ADP-ribosylation factor GTPase-activating protein AGD5</fullName>
    </submittedName>
</protein>
<dbReference type="PANTHER" id="PTHR46419">
    <property type="entry name" value="ADP-RIBOSYLATION FACTOR GTPASE-ACTIVATING PROTEIN AGD5"/>
    <property type="match status" value="1"/>
</dbReference>
<gene>
    <name evidence="2" type="primary">AGD5</name>
    <name evidence="2" type="ORF">KSP40_PGU012328</name>
</gene>
<dbReference type="PANTHER" id="PTHR46419:SF2">
    <property type="entry name" value="ADP-RIBOSYLATION FACTOR GTPASE-ACTIVATING PROTEIN AGD5"/>
    <property type="match status" value="1"/>
</dbReference>
<evidence type="ECO:0000256" key="1">
    <source>
        <dbReference type="SAM" id="MobiDB-lite"/>
    </source>
</evidence>
<dbReference type="InterPro" id="IPR038508">
    <property type="entry name" value="ArfGAP_dom_sf"/>
</dbReference>
<proteinExistence type="predicted"/>
<dbReference type="Gene3D" id="1.10.220.150">
    <property type="entry name" value="Arf GTPase activating protein"/>
    <property type="match status" value="1"/>
</dbReference>
<accession>A0ABR2MY58</accession>
<sequence>MGNEKSNSYWEAELPSNYDRVGIENFIRAKYNDKRWIPRNEISESSKVLEERTYEPKLMPVDRVVPRSRNSSGSMEEVNKVPVQSVKMNIAAASKTSAQESRQVSTESNAEPVLPKADTPQAVETALRGVDIASTHVKAQPVPPAEPTLPPKVDYATDLFNLLSMDSSITNESDSSPTEDNSWAGFQFEYGFSLRNPSAAACLHFSTTSSYSHGRSSIRCFFSNHSIEQFHSTRHYSKLANSRSHRSRNSSAS</sequence>
<dbReference type="EMBL" id="JBBWWR010000004">
    <property type="protein sequence ID" value="KAK8968634.1"/>
    <property type="molecule type" value="Genomic_DNA"/>
</dbReference>
<reference evidence="2 3" key="1">
    <citation type="journal article" date="2022" name="Nat. Plants">
        <title>Genomes of leafy and leafless Platanthera orchids illuminate the evolution of mycoheterotrophy.</title>
        <authorList>
            <person name="Li M.H."/>
            <person name="Liu K.W."/>
            <person name="Li Z."/>
            <person name="Lu H.C."/>
            <person name="Ye Q.L."/>
            <person name="Zhang D."/>
            <person name="Wang J.Y."/>
            <person name="Li Y.F."/>
            <person name="Zhong Z.M."/>
            <person name="Liu X."/>
            <person name="Yu X."/>
            <person name="Liu D.K."/>
            <person name="Tu X.D."/>
            <person name="Liu B."/>
            <person name="Hao Y."/>
            <person name="Liao X.Y."/>
            <person name="Jiang Y.T."/>
            <person name="Sun W.H."/>
            <person name="Chen J."/>
            <person name="Chen Y.Q."/>
            <person name="Ai Y."/>
            <person name="Zhai J.W."/>
            <person name="Wu S.S."/>
            <person name="Zhou Z."/>
            <person name="Hsiao Y.Y."/>
            <person name="Wu W.L."/>
            <person name="Chen Y.Y."/>
            <person name="Lin Y.F."/>
            <person name="Hsu J.L."/>
            <person name="Li C.Y."/>
            <person name="Wang Z.W."/>
            <person name="Zhao X."/>
            <person name="Zhong W.Y."/>
            <person name="Ma X.K."/>
            <person name="Ma L."/>
            <person name="Huang J."/>
            <person name="Chen G.Z."/>
            <person name="Huang M.Z."/>
            <person name="Huang L."/>
            <person name="Peng D.H."/>
            <person name="Luo Y.B."/>
            <person name="Zou S.Q."/>
            <person name="Chen S.P."/>
            <person name="Lan S."/>
            <person name="Tsai W.C."/>
            <person name="Van de Peer Y."/>
            <person name="Liu Z.J."/>
        </authorList>
    </citation>
    <scope>NUCLEOTIDE SEQUENCE [LARGE SCALE GENOMIC DNA]</scope>
    <source>
        <strain evidence="2">Lor288</strain>
    </source>
</reference>
<dbReference type="InterPro" id="IPR044520">
    <property type="entry name" value="ARF_GAP_AGD5/15"/>
</dbReference>
<feature type="region of interest" description="Disordered" evidence="1">
    <location>
        <begin position="92"/>
        <end position="114"/>
    </location>
</feature>
<organism evidence="2 3">
    <name type="scientific">Platanthera guangdongensis</name>
    <dbReference type="NCBI Taxonomy" id="2320717"/>
    <lineage>
        <taxon>Eukaryota</taxon>
        <taxon>Viridiplantae</taxon>
        <taxon>Streptophyta</taxon>
        <taxon>Embryophyta</taxon>
        <taxon>Tracheophyta</taxon>
        <taxon>Spermatophyta</taxon>
        <taxon>Magnoliopsida</taxon>
        <taxon>Liliopsida</taxon>
        <taxon>Asparagales</taxon>
        <taxon>Orchidaceae</taxon>
        <taxon>Orchidoideae</taxon>
        <taxon>Orchideae</taxon>
        <taxon>Orchidinae</taxon>
        <taxon>Platanthera</taxon>
    </lineage>
</organism>